<dbReference type="Proteomes" id="UP001164539">
    <property type="component" value="Chromosome 8"/>
</dbReference>
<gene>
    <name evidence="1" type="ORF">OWV82_015127</name>
</gene>
<evidence type="ECO:0000313" key="2">
    <source>
        <dbReference type="Proteomes" id="UP001164539"/>
    </source>
</evidence>
<keyword evidence="2" id="KW-1185">Reference proteome</keyword>
<accession>A0ACC1XNR4</accession>
<proteinExistence type="predicted"/>
<organism evidence="1 2">
    <name type="scientific">Melia azedarach</name>
    <name type="common">Chinaberry tree</name>
    <dbReference type="NCBI Taxonomy" id="155640"/>
    <lineage>
        <taxon>Eukaryota</taxon>
        <taxon>Viridiplantae</taxon>
        <taxon>Streptophyta</taxon>
        <taxon>Embryophyta</taxon>
        <taxon>Tracheophyta</taxon>
        <taxon>Spermatophyta</taxon>
        <taxon>Magnoliopsida</taxon>
        <taxon>eudicotyledons</taxon>
        <taxon>Gunneridae</taxon>
        <taxon>Pentapetalae</taxon>
        <taxon>rosids</taxon>
        <taxon>malvids</taxon>
        <taxon>Sapindales</taxon>
        <taxon>Meliaceae</taxon>
        <taxon>Melia</taxon>
    </lineage>
</organism>
<dbReference type="EMBL" id="CM051401">
    <property type="protein sequence ID" value="KAJ4712968.1"/>
    <property type="molecule type" value="Genomic_DNA"/>
</dbReference>
<name>A0ACC1XNR4_MELAZ</name>
<protein>
    <submittedName>
        <fullName evidence="1">Disease resistance protein (TIR-NBS-LRR class)</fullName>
    </submittedName>
</protein>
<comment type="caution">
    <text evidence="1">The sequence shown here is derived from an EMBL/GenBank/DDBJ whole genome shotgun (WGS) entry which is preliminary data.</text>
</comment>
<evidence type="ECO:0000313" key="1">
    <source>
        <dbReference type="EMBL" id="KAJ4712968.1"/>
    </source>
</evidence>
<sequence>MASSSFPSLSSPAPAPSSVTSLPPPAPPPPSSSSANSPPTSAPSSSNITRKKYDVYVSFRGEDTRENFISHFYTALIQNQITTFFDDQLMRGDKMAQILLNAIEGSDISVVILSKGYASSPCCLGELATILGCKEKYGQIVIPVFYRIKPSDVRNQTGTFGDEFSKLEEGLDKQRWRSALTEVSNMPGFVSHAKPDSLLVKVIVEDILKILNEKSPSDFKDLVGVESRIEEIESLLSYGSIEVDILSIWGIDGIGKTAIANAIFNKISSHFDGSYFIQNVREKIEKIGGLLHLRRELLSMLFEDGNLNVGIPSVGLSSESKRLSSKRVLVIFDDVTHLEQVESSIRILDWFMKGSLIIITTRNKEILKNCIVKKVYEMKELVDADALKLFSRHAFGQNYPDEGYRELSNKIIHYAQHIPLTLKVVGLFLFGRSKEEWESAINKLEGIPDINIQHMLRISYDGLENKEQNIFLKIACFLKGEDKDFIIKFLDAAGSFSSTEKGVSVLIDKCFIVVSDTNKITMHDSLQEMGRKIGQNAPQKGSRLWHLWHHENISAVSTYNAIDIEKIFVILDLVLEIPSAVCEQLSSIQKPQYALASMSMSFLAMLLCIVEFFWKCRKEKVKWKWRSTLPWLYYPSDKPFGNFNDTVGLICTVCQCIFATISYVLLRRHVDNPVKISFWPIVFYFGLLYSKILEKPEKE</sequence>
<reference evidence="1 2" key="1">
    <citation type="journal article" date="2023" name="Science">
        <title>Complex scaffold remodeling in plant triterpene biosynthesis.</title>
        <authorList>
            <person name="De La Pena R."/>
            <person name="Hodgson H."/>
            <person name="Liu J.C."/>
            <person name="Stephenson M.J."/>
            <person name="Martin A.C."/>
            <person name="Owen C."/>
            <person name="Harkess A."/>
            <person name="Leebens-Mack J."/>
            <person name="Jimenez L.E."/>
            <person name="Osbourn A."/>
            <person name="Sattely E.S."/>
        </authorList>
    </citation>
    <scope>NUCLEOTIDE SEQUENCE [LARGE SCALE GENOMIC DNA]</scope>
    <source>
        <strain evidence="2">cv. JPN11</strain>
        <tissue evidence="1">Leaf</tissue>
    </source>
</reference>